<dbReference type="InterPro" id="IPR011114">
    <property type="entry name" value="RuvA_C"/>
</dbReference>
<keyword evidence="2 6" id="KW-0227">DNA damage</keyword>
<evidence type="ECO:0000256" key="1">
    <source>
        <dbReference type="ARBA" id="ARBA00022490"/>
    </source>
</evidence>
<evidence type="ECO:0000313" key="9">
    <source>
        <dbReference type="Proteomes" id="UP000002016"/>
    </source>
</evidence>
<evidence type="ECO:0000256" key="4">
    <source>
        <dbReference type="ARBA" id="ARBA00023172"/>
    </source>
</evidence>
<protein>
    <recommendedName>
        <fullName evidence="6">Holliday junction branch migration complex subunit RuvA</fullName>
    </recommendedName>
</protein>
<dbReference type="GO" id="GO:0006310">
    <property type="term" value="P:DNA recombination"/>
    <property type="evidence" value="ECO:0007669"/>
    <property type="project" value="UniProtKB-UniRule"/>
</dbReference>
<evidence type="ECO:0000256" key="6">
    <source>
        <dbReference type="HAMAP-Rule" id="MF_00031"/>
    </source>
</evidence>
<reference evidence="8 9" key="1">
    <citation type="submission" date="2007-08" db="EMBL/GenBank/DDBJ databases">
        <title>Complete sequence of Thermotoga lettingae TMO.</title>
        <authorList>
            <consortium name="US DOE Joint Genome Institute"/>
            <person name="Copeland A."/>
            <person name="Lucas S."/>
            <person name="Lapidus A."/>
            <person name="Barry K."/>
            <person name="Glavina del Rio T."/>
            <person name="Dalin E."/>
            <person name="Tice H."/>
            <person name="Pitluck S."/>
            <person name="Foster B."/>
            <person name="Bruce D."/>
            <person name="Schmutz J."/>
            <person name="Larimer F."/>
            <person name="Land M."/>
            <person name="Hauser L."/>
            <person name="Kyrpides N."/>
            <person name="Mikhailova N."/>
            <person name="Nelson K."/>
            <person name="Gogarten J.P."/>
            <person name="Noll K."/>
            <person name="Richardson P."/>
        </authorList>
    </citation>
    <scope>NUCLEOTIDE SEQUENCE [LARGE SCALE GENOMIC DNA]</scope>
    <source>
        <strain evidence="9">ATCC BAA-301 / DSM 14385 / NBRC 107922 / TMO</strain>
    </source>
</reference>
<feature type="domain" description="Helix-hairpin-helix DNA-binding motif class 1" evidence="7">
    <location>
        <begin position="105"/>
        <end position="124"/>
    </location>
</feature>
<dbReference type="Gene3D" id="2.40.50.140">
    <property type="entry name" value="Nucleic acid-binding proteins"/>
    <property type="match status" value="1"/>
</dbReference>
<proteinExistence type="inferred from homology"/>
<dbReference type="GO" id="GO:0006281">
    <property type="term" value="P:DNA repair"/>
    <property type="evidence" value="ECO:0007669"/>
    <property type="project" value="UniProtKB-UniRule"/>
</dbReference>
<dbReference type="RefSeq" id="WP_012004015.1">
    <property type="nucleotide sequence ID" value="NC_009828.1"/>
</dbReference>
<dbReference type="SUPFAM" id="SSF46929">
    <property type="entry name" value="DNA helicase RuvA subunit, C-terminal domain"/>
    <property type="match status" value="1"/>
</dbReference>
<dbReference type="GO" id="GO:0005737">
    <property type="term" value="C:cytoplasm"/>
    <property type="evidence" value="ECO:0007669"/>
    <property type="project" value="UniProtKB-SubCell"/>
</dbReference>
<dbReference type="InterPro" id="IPR003583">
    <property type="entry name" value="Hlx-hairpin-Hlx_DNA-bd_motif"/>
</dbReference>
<comment type="caution">
    <text evidence="6">Lacks conserved residue(s) required for the propagation of feature annotation.</text>
</comment>
<dbReference type="HAMAP" id="MF_00031">
    <property type="entry name" value="DNA_HJ_migration_RuvA"/>
    <property type="match status" value="1"/>
</dbReference>
<sequence>MGVKGTVHSKNGSSVILEINGFLIKILCDIETLEKAQIGQTVQLHTHLEFSQEGITIYGFLSKERLYVFEKILKVSKIGPKTALRIVSTSEPEELVHLIISQDVEKLSRFPGIGKKTAERLIAELKDEEFEIKSDYSKELSDAIDALVALGFGKIESREAAKSVYHSSKKAEQIVKEALKMLSKKV</sequence>
<dbReference type="Proteomes" id="UP000002016">
    <property type="component" value="Chromosome"/>
</dbReference>
<dbReference type="InterPro" id="IPR012340">
    <property type="entry name" value="NA-bd_OB-fold"/>
</dbReference>
<feature type="region of interest" description="Domain III" evidence="6">
    <location>
        <begin position="135"/>
        <end position="186"/>
    </location>
</feature>
<evidence type="ECO:0000259" key="7">
    <source>
        <dbReference type="SMART" id="SM00278"/>
    </source>
</evidence>
<evidence type="ECO:0000256" key="3">
    <source>
        <dbReference type="ARBA" id="ARBA00023125"/>
    </source>
</evidence>
<dbReference type="InterPro" id="IPR036267">
    <property type="entry name" value="RuvA_C_sf"/>
</dbReference>
<dbReference type="GO" id="GO:0000400">
    <property type="term" value="F:four-way junction DNA binding"/>
    <property type="evidence" value="ECO:0007669"/>
    <property type="project" value="UniProtKB-UniRule"/>
</dbReference>
<evidence type="ECO:0000256" key="5">
    <source>
        <dbReference type="ARBA" id="ARBA00023204"/>
    </source>
</evidence>
<dbReference type="SUPFAM" id="SSF47781">
    <property type="entry name" value="RuvA domain 2-like"/>
    <property type="match status" value="1"/>
</dbReference>
<dbReference type="Pfam" id="PF14520">
    <property type="entry name" value="HHH_5"/>
    <property type="match status" value="1"/>
</dbReference>
<comment type="subcellular location">
    <subcellularLocation>
        <location evidence="6">Cytoplasm</location>
    </subcellularLocation>
</comment>
<dbReference type="GO" id="GO:0005524">
    <property type="term" value="F:ATP binding"/>
    <property type="evidence" value="ECO:0007669"/>
    <property type="project" value="InterPro"/>
</dbReference>
<dbReference type="GO" id="GO:0009379">
    <property type="term" value="C:Holliday junction helicase complex"/>
    <property type="evidence" value="ECO:0007669"/>
    <property type="project" value="InterPro"/>
</dbReference>
<dbReference type="SUPFAM" id="SSF50249">
    <property type="entry name" value="Nucleic acid-binding proteins"/>
    <property type="match status" value="1"/>
</dbReference>
<dbReference type="Gene3D" id="1.10.8.10">
    <property type="entry name" value="DNA helicase RuvA subunit, C-terminal domain"/>
    <property type="match status" value="1"/>
</dbReference>
<comment type="subunit">
    <text evidence="6">Homotetramer. Forms an RuvA(8)-RuvB(12)-Holliday junction (HJ) complex. HJ DNA is sandwiched between 2 RuvA tetramers; dsDNA enters through RuvA and exits via RuvB. An RuvB hexamer assembles on each DNA strand where it exits the tetramer. Each RuvB hexamer is contacted by two RuvA subunits (via domain III) on 2 adjacent RuvB subunits; this complex drives branch migration. In the full resolvosome a probable DNA-RuvA(4)-RuvB(12)-RuvC(2) complex forms which resolves the HJ.</text>
</comment>
<keyword evidence="5 6" id="KW-0234">DNA repair</keyword>
<evidence type="ECO:0000313" key="8">
    <source>
        <dbReference type="EMBL" id="ABV34539.1"/>
    </source>
</evidence>
<dbReference type="STRING" id="416591.Tlet_1985"/>
<dbReference type="InterPro" id="IPR010994">
    <property type="entry name" value="RuvA_2-like"/>
</dbReference>
<dbReference type="AlphaFoldDB" id="A8F8Q5"/>
<dbReference type="Pfam" id="PF01330">
    <property type="entry name" value="RuvA_N"/>
    <property type="match status" value="1"/>
</dbReference>
<dbReference type="CDD" id="cd14332">
    <property type="entry name" value="UBA_RuvA_C"/>
    <property type="match status" value="1"/>
</dbReference>
<comment type="domain">
    <text evidence="6">Has three domains with a flexible linker between the domains II and III and assumes an 'L' shape. Domain III is highly mobile and contacts RuvB.</text>
</comment>
<dbReference type="HOGENOM" id="CLU_087936_0_0_0"/>
<comment type="similarity">
    <text evidence="6">Belongs to the RuvA family.</text>
</comment>
<dbReference type="GO" id="GO:0048476">
    <property type="term" value="C:Holliday junction resolvase complex"/>
    <property type="evidence" value="ECO:0007669"/>
    <property type="project" value="UniProtKB-UniRule"/>
</dbReference>
<feature type="domain" description="Helix-hairpin-helix DNA-binding motif class 1" evidence="7">
    <location>
        <begin position="70"/>
        <end position="89"/>
    </location>
</feature>
<gene>
    <name evidence="6" type="primary">ruvA</name>
    <name evidence="8" type="ordered locus">Tlet_1985</name>
</gene>
<dbReference type="Pfam" id="PF07499">
    <property type="entry name" value="RuvA_C"/>
    <property type="match status" value="1"/>
</dbReference>
<accession>A8F8Q5</accession>
<dbReference type="Gene3D" id="1.10.150.20">
    <property type="entry name" value="5' to 3' exonuclease, C-terminal subdomain"/>
    <property type="match status" value="1"/>
</dbReference>
<keyword evidence="4 6" id="KW-0233">DNA recombination</keyword>
<keyword evidence="1 6" id="KW-0963">Cytoplasm</keyword>
<dbReference type="InterPro" id="IPR000085">
    <property type="entry name" value="RuvA"/>
</dbReference>
<dbReference type="eggNOG" id="COG0632">
    <property type="taxonomic scope" value="Bacteria"/>
</dbReference>
<keyword evidence="9" id="KW-1185">Reference proteome</keyword>
<dbReference type="SMART" id="SM00278">
    <property type="entry name" value="HhH1"/>
    <property type="match status" value="2"/>
</dbReference>
<keyword evidence="3 6" id="KW-0238">DNA-binding</keyword>
<reference evidence="8 9" key="2">
    <citation type="journal article" date="2009" name="Proc. Natl. Acad. Sci. U.S.A.">
        <title>On the chimeric nature, thermophilic origin, and phylogenetic placement of the Thermotogales.</title>
        <authorList>
            <person name="Zhaxybayeva O."/>
            <person name="Swithers K.S."/>
            <person name="Lapierre P."/>
            <person name="Fournier G.P."/>
            <person name="Bickhart D.M."/>
            <person name="DeBoy R.T."/>
            <person name="Nelson K.E."/>
            <person name="Nesbo C.L."/>
            <person name="Doolittle W.F."/>
            <person name="Gogarten J.P."/>
            <person name="Noll K.M."/>
        </authorList>
    </citation>
    <scope>NUCLEOTIDE SEQUENCE [LARGE SCALE GENOMIC DNA]</scope>
    <source>
        <strain evidence="9">ATCC BAA-301 / DSM 14385 / NBRC 107922 / TMO</strain>
    </source>
</reference>
<comment type="function">
    <text evidence="6">The RuvA-RuvB-RuvC complex processes Holliday junction (HJ) DNA during genetic recombination and DNA repair, while the RuvA-RuvB complex plays an important role in the rescue of blocked DNA replication forks via replication fork reversal (RFR). RuvA specifically binds to HJ cruciform DNA, conferring on it an open structure. The RuvB hexamer acts as an ATP-dependent pump, pulling dsDNA into and through the RuvAB complex. HJ branch migration allows RuvC to scan DNA until it finds its consensus sequence, where it cleaves and resolves the cruciform DNA.</text>
</comment>
<dbReference type="KEGG" id="tle:Tlet_1985"/>
<organism evidence="8 9">
    <name type="scientific">Pseudothermotoga lettingae (strain ATCC BAA-301 / DSM 14385 / NBRC 107922 / TMO)</name>
    <name type="common">Thermotoga lettingae</name>
    <dbReference type="NCBI Taxonomy" id="416591"/>
    <lineage>
        <taxon>Bacteria</taxon>
        <taxon>Thermotogati</taxon>
        <taxon>Thermotogota</taxon>
        <taxon>Thermotogae</taxon>
        <taxon>Thermotogales</taxon>
        <taxon>Thermotogaceae</taxon>
        <taxon>Pseudothermotoga</taxon>
    </lineage>
</organism>
<dbReference type="NCBIfam" id="TIGR00084">
    <property type="entry name" value="ruvA"/>
    <property type="match status" value="1"/>
</dbReference>
<evidence type="ECO:0000256" key="2">
    <source>
        <dbReference type="ARBA" id="ARBA00022763"/>
    </source>
</evidence>
<dbReference type="EMBL" id="CP000812">
    <property type="protein sequence ID" value="ABV34539.1"/>
    <property type="molecule type" value="Genomic_DNA"/>
</dbReference>
<name>A8F8Q5_PSELT</name>
<dbReference type="InterPro" id="IPR013849">
    <property type="entry name" value="DNA_helicase_Holl-junc_RuvA_I"/>
</dbReference>
<dbReference type="GO" id="GO:0009378">
    <property type="term" value="F:four-way junction helicase activity"/>
    <property type="evidence" value="ECO:0007669"/>
    <property type="project" value="InterPro"/>
</dbReference>